<dbReference type="GO" id="GO:0003824">
    <property type="term" value="F:catalytic activity"/>
    <property type="evidence" value="ECO:0007669"/>
    <property type="project" value="InterPro"/>
</dbReference>
<dbReference type="CDD" id="cd06445">
    <property type="entry name" value="ATase"/>
    <property type="match status" value="1"/>
</dbReference>
<dbReference type="PANTHER" id="PTHR42942:SF1">
    <property type="entry name" value="ALKYLTRANSFERASE-LIKE PROTEIN 1"/>
    <property type="match status" value="1"/>
</dbReference>
<keyword evidence="1" id="KW-0227">DNA damage</keyword>
<name>A0A8J3LK06_9ACTN</name>
<dbReference type="InterPro" id="IPR052520">
    <property type="entry name" value="ATL_DNA_repair"/>
</dbReference>
<dbReference type="EMBL" id="BONU01000014">
    <property type="protein sequence ID" value="GIG74052.1"/>
    <property type="molecule type" value="Genomic_DNA"/>
</dbReference>
<organism evidence="3 4">
    <name type="scientific">Planosporangium flavigriseum</name>
    <dbReference type="NCBI Taxonomy" id="373681"/>
    <lineage>
        <taxon>Bacteria</taxon>
        <taxon>Bacillati</taxon>
        <taxon>Actinomycetota</taxon>
        <taxon>Actinomycetes</taxon>
        <taxon>Micromonosporales</taxon>
        <taxon>Micromonosporaceae</taxon>
        <taxon>Planosporangium</taxon>
    </lineage>
</organism>
<dbReference type="PANTHER" id="PTHR42942">
    <property type="entry name" value="6-O-METHYLGUANINE DNA METHYLTRANSFERASE"/>
    <property type="match status" value="1"/>
</dbReference>
<evidence type="ECO:0000313" key="3">
    <source>
        <dbReference type="EMBL" id="GIG74052.1"/>
    </source>
</evidence>
<proteinExistence type="predicted"/>
<dbReference type="GO" id="GO:0006281">
    <property type="term" value="P:DNA repair"/>
    <property type="evidence" value="ECO:0007669"/>
    <property type="project" value="InterPro"/>
</dbReference>
<dbReference type="Proteomes" id="UP000653674">
    <property type="component" value="Unassembled WGS sequence"/>
</dbReference>
<dbReference type="Pfam" id="PF01035">
    <property type="entry name" value="DNA_binding_1"/>
    <property type="match status" value="1"/>
</dbReference>
<comment type="caution">
    <text evidence="3">The sequence shown here is derived from an EMBL/GenBank/DDBJ whole genome shotgun (WGS) entry which is preliminary data.</text>
</comment>
<evidence type="ECO:0000313" key="4">
    <source>
        <dbReference type="Proteomes" id="UP000653674"/>
    </source>
</evidence>
<dbReference type="InterPro" id="IPR036388">
    <property type="entry name" value="WH-like_DNA-bd_sf"/>
</dbReference>
<evidence type="ECO:0000256" key="1">
    <source>
        <dbReference type="ARBA" id="ARBA00022763"/>
    </source>
</evidence>
<dbReference type="Gene3D" id="1.10.10.10">
    <property type="entry name" value="Winged helix-like DNA-binding domain superfamily/Winged helix DNA-binding domain"/>
    <property type="match status" value="1"/>
</dbReference>
<sequence length="125" mass="13886">MLLLARFDPRRDPISWPAVDDYVEDVLVLVERIPPGRVMSYGAIAEWLGRGGPRQVGAVLARYGGPVPWHRVVAANGRLVPGHEAESLRRYAAEGTPMRGDRVDMRLAAWVPPHSPPDLGRFDIQ</sequence>
<reference evidence="3" key="1">
    <citation type="submission" date="2021-01" db="EMBL/GenBank/DDBJ databases">
        <title>Whole genome shotgun sequence of Planosporangium flavigriseum NBRC 105377.</title>
        <authorList>
            <person name="Komaki H."/>
            <person name="Tamura T."/>
        </authorList>
    </citation>
    <scope>NUCLEOTIDE SEQUENCE</scope>
    <source>
        <strain evidence="3">NBRC 105377</strain>
    </source>
</reference>
<dbReference type="InterPro" id="IPR014048">
    <property type="entry name" value="MethylDNA_cys_MeTrfase_DNA-bd"/>
</dbReference>
<dbReference type="SUPFAM" id="SSF46767">
    <property type="entry name" value="Methylated DNA-protein cysteine methyltransferase, C-terminal domain"/>
    <property type="match status" value="1"/>
</dbReference>
<accession>A0A8J3LK06</accession>
<dbReference type="AlphaFoldDB" id="A0A8J3LK06"/>
<gene>
    <name evidence="3" type="ORF">Pfl04_24560</name>
</gene>
<dbReference type="InterPro" id="IPR036217">
    <property type="entry name" value="MethylDNA_cys_MeTrfase_DNAb"/>
</dbReference>
<feature type="domain" description="Methylated-DNA-[protein]-cysteine S-methyltransferase DNA binding" evidence="2">
    <location>
        <begin position="24"/>
        <end position="84"/>
    </location>
</feature>
<protein>
    <recommendedName>
        <fullName evidence="2">Methylated-DNA-[protein]-cysteine S-methyltransferase DNA binding domain-containing protein</fullName>
    </recommendedName>
</protein>
<keyword evidence="4" id="KW-1185">Reference proteome</keyword>
<evidence type="ECO:0000259" key="2">
    <source>
        <dbReference type="Pfam" id="PF01035"/>
    </source>
</evidence>